<sequence length="269" mass="28269">MLTGVTNVVHSPTGVDIAVRRGGCGRPLVAVHGGMTDARWWDPVRPHLEPHRELWTPDRRDHGASGSGSDPYRLQDEVADVTAVLQAAGPGTDLLAHSYGGLVALEASLHADVRRMVLYEPSLGSDPELAGVAAELERLVGDGALDDAVALLMTRRFGIAPEVLDDIRRGPRWRDAAATIAAVPRQGHVAATYALDPARFAGHHVPTLVLVGSTSPPWRHQLCGGLADALPDGRLVVLQGHGHVAAVTAPEAFAAVVLGFLGDDGGADR</sequence>
<keyword evidence="4" id="KW-1185">Reference proteome</keyword>
<evidence type="ECO:0000259" key="2">
    <source>
        <dbReference type="Pfam" id="PF12697"/>
    </source>
</evidence>
<dbReference type="Proteomes" id="UP000321805">
    <property type="component" value="Chromosome"/>
</dbReference>
<gene>
    <name evidence="3" type="ORF">FSW04_14815</name>
</gene>
<accession>A0A5B8U6J6</accession>
<reference evidence="3 4" key="1">
    <citation type="journal article" date="2018" name="J. Microbiol.">
        <title>Baekduia soli gen. nov., sp. nov., a novel bacterium isolated from the soil of Baekdu Mountain and proposal of a novel family name, Baekduiaceae fam. nov.</title>
        <authorList>
            <person name="An D.S."/>
            <person name="Siddiqi M.Z."/>
            <person name="Kim K.H."/>
            <person name="Yu H.S."/>
            <person name="Im W.T."/>
        </authorList>
    </citation>
    <scope>NUCLEOTIDE SEQUENCE [LARGE SCALE GENOMIC DNA]</scope>
    <source>
        <strain evidence="3 4">BR7-21</strain>
    </source>
</reference>
<keyword evidence="3" id="KW-0378">Hydrolase</keyword>
<dbReference type="PANTHER" id="PTHR43194">
    <property type="entry name" value="HYDROLASE ALPHA/BETA FOLD FAMILY"/>
    <property type="match status" value="1"/>
</dbReference>
<dbReference type="Pfam" id="PF12697">
    <property type="entry name" value="Abhydrolase_6"/>
    <property type="match status" value="1"/>
</dbReference>
<dbReference type="KEGG" id="bsol:FSW04_14815"/>
<dbReference type="EMBL" id="CP042430">
    <property type="protein sequence ID" value="QEC48716.1"/>
    <property type="molecule type" value="Genomic_DNA"/>
</dbReference>
<dbReference type="PANTHER" id="PTHR43194:SF5">
    <property type="entry name" value="PIMELOYL-[ACYL-CARRIER PROTEIN] METHYL ESTER ESTERASE"/>
    <property type="match status" value="1"/>
</dbReference>
<dbReference type="InterPro" id="IPR029058">
    <property type="entry name" value="AB_hydrolase_fold"/>
</dbReference>
<dbReference type="InterPro" id="IPR050228">
    <property type="entry name" value="Carboxylesterase_BioH"/>
</dbReference>
<dbReference type="OrthoDB" id="495620at2"/>
<organism evidence="3 4">
    <name type="scientific">Baekduia soli</name>
    <dbReference type="NCBI Taxonomy" id="496014"/>
    <lineage>
        <taxon>Bacteria</taxon>
        <taxon>Bacillati</taxon>
        <taxon>Actinomycetota</taxon>
        <taxon>Thermoleophilia</taxon>
        <taxon>Solirubrobacterales</taxon>
        <taxon>Baekduiaceae</taxon>
        <taxon>Baekduia</taxon>
    </lineage>
</organism>
<dbReference type="Gene3D" id="3.40.50.1820">
    <property type="entry name" value="alpha/beta hydrolase"/>
    <property type="match status" value="1"/>
</dbReference>
<evidence type="ECO:0000256" key="1">
    <source>
        <dbReference type="SAM" id="MobiDB-lite"/>
    </source>
</evidence>
<evidence type="ECO:0000313" key="3">
    <source>
        <dbReference type="EMBL" id="QEC48716.1"/>
    </source>
</evidence>
<dbReference type="InterPro" id="IPR000073">
    <property type="entry name" value="AB_hydrolase_1"/>
</dbReference>
<feature type="domain" description="AB hydrolase-1" evidence="2">
    <location>
        <begin position="28"/>
        <end position="256"/>
    </location>
</feature>
<dbReference type="AlphaFoldDB" id="A0A5B8U6J6"/>
<evidence type="ECO:0000313" key="4">
    <source>
        <dbReference type="Proteomes" id="UP000321805"/>
    </source>
</evidence>
<name>A0A5B8U6J6_9ACTN</name>
<protein>
    <submittedName>
        <fullName evidence="3">Alpha/beta fold hydrolase</fullName>
    </submittedName>
</protein>
<dbReference type="SUPFAM" id="SSF53474">
    <property type="entry name" value="alpha/beta-Hydrolases"/>
    <property type="match status" value="1"/>
</dbReference>
<dbReference type="GO" id="GO:0016787">
    <property type="term" value="F:hydrolase activity"/>
    <property type="evidence" value="ECO:0007669"/>
    <property type="project" value="UniProtKB-KW"/>
</dbReference>
<feature type="region of interest" description="Disordered" evidence="1">
    <location>
        <begin position="52"/>
        <end position="72"/>
    </location>
</feature>
<feature type="compositionally biased region" description="Basic and acidic residues" evidence="1">
    <location>
        <begin position="52"/>
        <end position="63"/>
    </location>
</feature>
<proteinExistence type="predicted"/>